<proteinExistence type="predicted"/>
<accession>V5EXM2</accession>
<organism evidence="2 3">
    <name type="scientific">Kalmanozyma brasiliensis (strain GHG001)</name>
    <name type="common">Yeast</name>
    <name type="synonym">Pseudozyma brasiliensis</name>
    <dbReference type="NCBI Taxonomy" id="1365824"/>
    <lineage>
        <taxon>Eukaryota</taxon>
        <taxon>Fungi</taxon>
        <taxon>Dikarya</taxon>
        <taxon>Basidiomycota</taxon>
        <taxon>Ustilaginomycotina</taxon>
        <taxon>Ustilaginomycetes</taxon>
        <taxon>Ustilaginales</taxon>
        <taxon>Ustilaginaceae</taxon>
        <taxon>Kalmanozyma</taxon>
    </lineage>
</organism>
<keyword evidence="1" id="KW-1133">Transmembrane helix</keyword>
<feature type="transmembrane region" description="Helical" evidence="1">
    <location>
        <begin position="6"/>
        <end position="24"/>
    </location>
</feature>
<dbReference type="AlphaFoldDB" id="V5EXM2"/>
<keyword evidence="3" id="KW-1185">Reference proteome</keyword>
<dbReference type="OrthoDB" id="2556115at2759"/>
<dbReference type="Proteomes" id="UP000019377">
    <property type="component" value="Unassembled WGS sequence"/>
</dbReference>
<gene>
    <name evidence="2" type="ORF">PSEUBRA_SCAF21g03492</name>
</gene>
<keyword evidence="1" id="KW-0472">Membrane</keyword>
<protein>
    <submittedName>
        <fullName evidence="2">Uncharacterized protein</fullName>
    </submittedName>
</protein>
<dbReference type="GeneID" id="27419174"/>
<dbReference type="RefSeq" id="XP_016292243.1">
    <property type="nucleotide sequence ID" value="XM_016436536.1"/>
</dbReference>
<dbReference type="HOGENOM" id="CLU_1397277_0_0_1"/>
<dbReference type="eggNOG" id="ENOG502RDT7">
    <property type="taxonomic scope" value="Eukaryota"/>
</dbReference>
<evidence type="ECO:0000313" key="3">
    <source>
        <dbReference type="Proteomes" id="UP000019377"/>
    </source>
</evidence>
<reference evidence="3" key="1">
    <citation type="journal article" date="2013" name="Genome Announc.">
        <title>Draft genome sequence of Pseudozyma brasiliensis sp. nov. strain GHG001, a high producer of endo-1,4-xylanase isolated from an insect pest of sugarcane.</title>
        <authorList>
            <person name="Oliveira J.V.D.C."/>
            <person name="dos Santos R.A.C."/>
            <person name="Borges T.A."/>
            <person name="Riano-Pachon D.M."/>
            <person name="Goldman G.H."/>
        </authorList>
    </citation>
    <scope>NUCLEOTIDE SEQUENCE [LARGE SCALE GENOMIC DNA]</scope>
    <source>
        <strain evidence="3">GHG001</strain>
    </source>
</reference>
<name>V5EXM2_KALBG</name>
<sequence length="192" mass="21513">MQVRQILFYAFIVVTFIWGCVAPRTRPQKYPGSRGTVSKGRATERVQEFITRLSQQTRIPPRPYKVWLDVNGAEELEKILSDLLFDEGRNTNPKVLSLGTDNDGAHLAVSIVKPNPDAAAVLAGRLAMRSKGWETRRGLVLMHLRSNKAPSIVGWLRFKNHNGASQLEKAQGMISFEDLERLHGLTGIIKPI</sequence>
<dbReference type="EMBL" id="KI545864">
    <property type="protein sequence ID" value="EST07254.1"/>
    <property type="molecule type" value="Genomic_DNA"/>
</dbReference>
<keyword evidence="1" id="KW-0812">Transmembrane</keyword>
<dbReference type="OMA" id="KNHRSAN"/>
<evidence type="ECO:0000313" key="2">
    <source>
        <dbReference type="EMBL" id="EST07254.1"/>
    </source>
</evidence>
<evidence type="ECO:0000256" key="1">
    <source>
        <dbReference type="SAM" id="Phobius"/>
    </source>
</evidence>